<dbReference type="NCBIfam" id="TIGR00244">
    <property type="entry name" value="transcriptional regulator NrdR"/>
    <property type="match status" value="1"/>
</dbReference>
<dbReference type="InterPro" id="IPR003796">
    <property type="entry name" value="RNR_NrdR-like"/>
</dbReference>
<dbReference type="Pfam" id="PF22811">
    <property type="entry name" value="Zn_ribbon_NrdR"/>
    <property type="match status" value="1"/>
</dbReference>
<reference evidence="9 10" key="1">
    <citation type="journal article" date="2021" name="Int. J. Syst. Evol. Microbiol.">
        <title>Reticulibacter mediterranei gen. nov., sp. nov., within the new family Reticulibacteraceae fam. nov., and Ktedonospora formicarum gen. nov., sp. nov., Ktedonobacter robiniae sp. nov., Dictyobacter formicarum sp. nov. and Dictyobacter arantiisoli sp. nov., belonging to the class Ktedonobacteria.</title>
        <authorList>
            <person name="Yabe S."/>
            <person name="Zheng Y."/>
            <person name="Wang C.M."/>
            <person name="Sakai Y."/>
            <person name="Abe K."/>
            <person name="Yokota A."/>
            <person name="Donadio S."/>
            <person name="Cavaletti L."/>
            <person name="Monciardini P."/>
        </authorList>
    </citation>
    <scope>NUCLEOTIDE SEQUENCE [LARGE SCALE GENOMIC DNA]</scope>
    <source>
        <strain evidence="9 10">SOSP1-30</strain>
    </source>
</reference>
<evidence type="ECO:0000313" key="9">
    <source>
        <dbReference type="EMBL" id="GHO54938.1"/>
    </source>
</evidence>
<sequence length="183" mass="21437">MRQVVIKYAYYTQNSIGGHTMKCPYCGCGESRVKDSRDIGDAIHRRRECEHCKGRFSTYERVEKVPLMVIKRDQRREAFDRQKLYAGLRKACEKRPLPASEIEKAVEEIEQELDRSGKQEVASSVIGELVMEHLQHLDKIAYIRFASVYRSFTDVETMFEEMQKLLHRDTTPQTDTQDQSRQN</sequence>
<dbReference type="Pfam" id="PF03477">
    <property type="entry name" value="ATP-cone"/>
    <property type="match status" value="1"/>
</dbReference>
<comment type="similarity">
    <text evidence="7">Belongs to the NrdR family.</text>
</comment>
<dbReference type="HAMAP" id="MF_00440">
    <property type="entry name" value="NrdR"/>
    <property type="match status" value="1"/>
</dbReference>
<evidence type="ECO:0000256" key="5">
    <source>
        <dbReference type="ARBA" id="ARBA00023125"/>
    </source>
</evidence>
<keyword evidence="4 7" id="KW-0805">Transcription regulation</keyword>
<evidence type="ECO:0000256" key="4">
    <source>
        <dbReference type="ARBA" id="ARBA00023015"/>
    </source>
</evidence>
<accession>A0ABQ3UQD2</accession>
<keyword evidence="10" id="KW-1185">Reference proteome</keyword>
<keyword evidence="5 7" id="KW-0238">DNA-binding</keyword>
<evidence type="ECO:0000256" key="6">
    <source>
        <dbReference type="ARBA" id="ARBA00023163"/>
    </source>
</evidence>
<keyword evidence="1 7" id="KW-0678">Repressor</keyword>
<keyword evidence="2 7" id="KW-0547">Nucleotide-binding</keyword>
<comment type="caution">
    <text evidence="7">Lacks conserved residue(s) required for the propagation of feature annotation.</text>
</comment>
<comment type="function">
    <text evidence="7">Negatively regulates transcription of bacterial ribonucleotide reductase nrd genes and operons by binding to NrdR-boxes.</text>
</comment>
<dbReference type="PANTHER" id="PTHR30455:SF2">
    <property type="entry name" value="TRANSCRIPTIONAL REPRESSOR NRDR"/>
    <property type="match status" value="1"/>
</dbReference>
<evidence type="ECO:0000256" key="2">
    <source>
        <dbReference type="ARBA" id="ARBA00022741"/>
    </source>
</evidence>
<evidence type="ECO:0000256" key="3">
    <source>
        <dbReference type="ARBA" id="ARBA00022840"/>
    </source>
</evidence>
<evidence type="ECO:0000256" key="7">
    <source>
        <dbReference type="HAMAP-Rule" id="MF_00440"/>
    </source>
</evidence>
<dbReference type="InterPro" id="IPR005144">
    <property type="entry name" value="ATP-cone_dom"/>
</dbReference>
<name>A0ABQ3UQD2_9CHLR</name>
<evidence type="ECO:0000259" key="8">
    <source>
        <dbReference type="PROSITE" id="PS51161"/>
    </source>
</evidence>
<evidence type="ECO:0000313" key="10">
    <source>
        <dbReference type="Proteomes" id="UP000654345"/>
    </source>
</evidence>
<gene>
    <name evidence="7 9" type="primary">nrdR</name>
    <name evidence="9" type="ORF">KSB_34130</name>
</gene>
<dbReference type="PANTHER" id="PTHR30455">
    <property type="entry name" value="TRANSCRIPTIONAL REPRESSOR NRDR"/>
    <property type="match status" value="1"/>
</dbReference>
<organism evidence="9 10">
    <name type="scientific">Ktedonobacter robiniae</name>
    <dbReference type="NCBI Taxonomy" id="2778365"/>
    <lineage>
        <taxon>Bacteria</taxon>
        <taxon>Bacillati</taxon>
        <taxon>Chloroflexota</taxon>
        <taxon>Ktedonobacteria</taxon>
        <taxon>Ktedonobacterales</taxon>
        <taxon>Ktedonobacteraceae</taxon>
        <taxon>Ktedonobacter</taxon>
    </lineage>
</organism>
<keyword evidence="6 7" id="KW-0804">Transcription</keyword>
<dbReference type="Proteomes" id="UP000654345">
    <property type="component" value="Unassembled WGS sequence"/>
</dbReference>
<keyword evidence="3 7" id="KW-0067">ATP-binding</keyword>
<feature type="domain" description="ATP-cone" evidence="8">
    <location>
        <begin position="67"/>
        <end position="157"/>
    </location>
</feature>
<proteinExistence type="inferred from homology"/>
<dbReference type="InterPro" id="IPR055173">
    <property type="entry name" value="NrdR-like_N"/>
</dbReference>
<comment type="caution">
    <text evidence="9">The sequence shown here is derived from an EMBL/GenBank/DDBJ whole genome shotgun (WGS) entry which is preliminary data.</text>
</comment>
<dbReference type="EMBL" id="BNJG01000001">
    <property type="protein sequence ID" value="GHO54938.1"/>
    <property type="molecule type" value="Genomic_DNA"/>
</dbReference>
<evidence type="ECO:0000256" key="1">
    <source>
        <dbReference type="ARBA" id="ARBA00022491"/>
    </source>
</evidence>
<protein>
    <recommendedName>
        <fullName evidence="7">Transcriptional repressor NrdR</fullName>
    </recommendedName>
</protein>
<dbReference type="PROSITE" id="PS51161">
    <property type="entry name" value="ATP_CONE"/>
    <property type="match status" value="1"/>
</dbReference>